<evidence type="ECO:0000256" key="3">
    <source>
        <dbReference type="ARBA" id="ARBA00022692"/>
    </source>
</evidence>
<dbReference type="HOGENOM" id="CLU_027721_6_0_1"/>
<accession>A0A0B2UKS9</accession>
<evidence type="ECO:0000256" key="10">
    <source>
        <dbReference type="RuleBase" id="RU079119"/>
    </source>
</evidence>
<feature type="domain" description="Palmitoyltransferase DHHC" evidence="12">
    <location>
        <begin position="79"/>
        <end position="205"/>
    </location>
</feature>
<keyword evidence="2 10" id="KW-0808">Transferase</keyword>
<evidence type="ECO:0000256" key="5">
    <source>
        <dbReference type="ARBA" id="ARBA00023136"/>
    </source>
</evidence>
<proteinExistence type="inferred from homology"/>
<gene>
    <name evidence="13" type="ORF">M896_040210</name>
</gene>
<dbReference type="GO" id="GO:0019706">
    <property type="term" value="F:protein-cysteine S-palmitoyltransferase activity"/>
    <property type="evidence" value="ECO:0007669"/>
    <property type="project" value="UniProtKB-EC"/>
</dbReference>
<comment type="catalytic activity">
    <reaction evidence="9 10">
        <text>L-cysteinyl-[protein] + hexadecanoyl-CoA = S-hexadecanoyl-L-cysteinyl-[protein] + CoA</text>
        <dbReference type="Rhea" id="RHEA:36683"/>
        <dbReference type="Rhea" id="RHEA-COMP:10131"/>
        <dbReference type="Rhea" id="RHEA-COMP:11032"/>
        <dbReference type="ChEBI" id="CHEBI:29950"/>
        <dbReference type="ChEBI" id="CHEBI:57287"/>
        <dbReference type="ChEBI" id="CHEBI:57379"/>
        <dbReference type="ChEBI" id="CHEBI:74151"/>
        <dbReference type="EC" id="2.3.1.225"/>
    </reaction>
</comment>
<keyword evidence="6" id="KW-0564">Palmitate</keyword>
<feature type="signal peptide" evidence="11">
    <location>
        <begin position="1"/>
        <end position="24"/>
    </location>
</feature>
<keyword evidence="11" id="KW-0732">Signal</keyword>
<dbReference type="AlphaFoldDB" id="A0A0B2UKS9"/>
<comment type="domain">
    <text evidence="10">The DHHC domain is required for palmitoyltransferase activity.</text>
</comment>
<keyword evidence="14" id="KW-1185">Reference proteome</keyword>
<evidence type="ECO:0000256" key="11">
    <source>
        <dbReference type="SAM" id="SignalP"/>
    </source>
</evidence>
<name>A0A0B2UKS9_9MICR</name>
<dbReference type="PROSITE" id="PS50216">
    <property type="entry name" value="DHHC"/>
    <property type="match status" value="1"/>
</dbReference>
<organism evidence="13 14">
    <name type="scientific">Ordospora colligata OC4</name>
    <dbReference type="NCBI Taxonomy" id="1354746"/>
    <lineage>
        <taxon>Eukaryota</taxon>
        <taxon>Fungi</taxon>
        <taxon>Fungi incertae sedis</taxon>
        <taxon>Microsporidia</taxon>
        <taxon>Ordosporidae</taxon>
        <taxon>Ordospora</taxon>
    </lineage>
</organism>
<dbReference type="Pfam" id="PF01529">
    <property type="entry name" value="DHHC"/>
    <property type="match status" value="1"/>
</dbReference>
<keyword evidence="3 10" id="KW-0812">Transmembrane</keyword>
<feature type="transmembrane region" description="Helical" evidence="10">
    <location>
        <begin position="165"/>
        <end position="188"/>
    </location>
</feature>
<dbReference type="PANTHER" id="PTHR12246">
    <property type="entry name" value="PALMITOYLTRANSFERASE ZDHHC16"/>
    <property type="match status" value="1"/>
</dbReference>
<evidence type="ECO:0000256" key="4">
    <source>
        <dbReference type="ARBA" id="ARBA00022989"/>
    </source>
</evidence>
<dbReference type="InterPro" id="IPR001594">
    <property type="entry name" value="Palmitoyltrfase_DHHC"/>
</dbReference>
<protein>
    <recommendedName>
        <fullName evidence="10">Palmitoyltransferase</fullName>
        <ecNumber evidence="10">2.3.1.225</ecNumber>
    </recommendedName>
</protein>
<keyword evidence="4 10" id="KW-1133">Transmembrane helix</keyword>
<feature type="transmembrane region" description="Helical" evidence="10">
    <location>
        <begin position="42"/>
        <end position="61"/>
    </location>
</feature>
<dbReference type="InParanoid" id="A0A0B2UKS9"/>
<evidence type="ECO:0000256" key="7">
    <source>
        <dbReference type="ARBA" id="ARBA00023288"/>
    </source>
</evidence>
<keyword evidence="5 10" id="KW-0472">Membrane</keyword>
<evidence type="ECO:0000313" key="14">
    <source>
        <dbReference type="Proteomes" id="UP000031056"/>
    </source>
</evidence>
<comment type="caution">
    <text evidence="13">The sequence shown here is derived from an EMBL/GenBank/DDBJ whole genome shotgun (WGS) entry which is preliminary data.</text>
</comment>
<dbReference type="Proteomes" id="UP000031056">
    <property type="component" value="Unassembled WGS sequence"/>
</dbReference>
<reference evidence="13 14" key="1">
    <citation type="journal article" date="2014" name="MBio">
        <title>The Ordospora colligata genome; evolution of extreme reduction in microsporidia and host-to-parasite horizontal gene transfer.</title>
        <authorList>
            <person name="Pombert J.-F."/>
            <person name="Haag K.L."/>
            <person name="Beidas S."/>
            <person name="Ebert D."/>
            <person name="Keeling P.J."/>
        </authorList>
    </citation>
    <scope>NUCLEOTIDE SEQUENCE [LARGE SCALE GENOMIC DNA]</scope>
    <source>
        <strain evidence="13 14">OC4</strain>
    </source>
</reference>
<sequence length="266" mass="30598">MGKIKLNFRLSFLILLLAFTYVSSFAKYVSPTDSDIRSVYTYSMLVLSMLSVLYLILSIAYRGHVIYDTQTIKLIEECQNKKFCKKCINYRPERAHHCSSCGHCIKKMDHHCFWINNCVNYDNQGHFIRFLLFSALANFVVFLSAAAKCVQILVYGISLESKKDYYILILCGMSSMVLTVITSIFLYLQMRLAILNITFIEELKQNDLSRFQGISSSKSPYDRGVLGNLMDVLGPVRTLFLIGPFENGMIFPETSPRHPSFHEYYV</sequence>
<evidence type="ECO:0000256" key="1">
    <source>
        <dbReference type="ARBA" id="ARBA00004141"/>
    </source>
</evidence>
<comment type="subcellular location">
    <subcellularLocation>
        <location evidence="1">Membrane</location>
        <topology evidence="1">Multi-pass membrane protein</topology>
    </subcellularLocation>
</comment>
<dbReference type="RefSeq" id="XP_014563871.1">
    <property type="nucleotide sequence ID" value="XM_014708385.1"/>
</dbReference>
<feature type="chain" id="PRO_5002077377" description="Palmitoyltransferase" evidence="11">
    <location>
        <begin position="25"/>
        <end position="266"/>
    </location>
</feature>
<dbReference type="GeneID" id="26261460"/>
<dbReference type="InterPro" id="IPR039859">
    <property type="entry name" value="PFA4/ZDH16/20/ERF2-like"/>
</dbReference>
<comment type="similarity">
    <text evidence="10">Belongs to the DHHC palmitoyltransferase family.</text>
</comment>
<evidence type="ECO:0000256" key="8">
    <source>
        <dbReference type="ARBA" id="ARBA00023315"/>
    </source>
</evidence>
<evidence type="ECO:0000256" key="6">
    <source>
        <dbReference type="ARBA" id="ARBA00023139"/>
    </source>
</evidence>
<dbReference type="VEuPathDB" id="MicrosporidiaDB:M896_040210"/>
<keyword evidence="7" id="KW-0449">Lipoprotein</keyword>
<dbReference type="EC" id="2.3.1.225" evidence="10"/>
<keyword evidence="8 10" id="KW-0012">Acyltransferase</keyword>
<evidence type="ECO:0000313" key="13">
    <source>
        <dbReference type="EMBL" id="KHN69829.1"/>
    </source>
</evidence>
<evidence type="ECO:0000259" key="12">
    <source>
        <dbReference type="Pfam" id="PF01529"/>
    </source>
</evidence>
<dbReference type="GO" id="GO:0016020">
    <property type="term" value="C:membrane"/>
    <property type="evidence" value="ECO:0007669"/>
    <property type="project" value="UniProtKB-SubCell"/>
</dbReference>
<dbReference type="EMBL" id="JOKQ01000004">
    <property type="protein sequence ID" value="KHN69829.1"/>
    <property type="molecule type" value="Genomic_DNA"/>
</dbReference>
<feature type="transmembrane region" description="Helical" evidence="10">
    <location>
        <begin position="130"/>
        <end position="153"/>
    </location>
</feature>
<dbReference type="OrthoDB" id="331948at2759"/>
<evidence type="ECO:0000256" key="9">
    <source>
        <dbReference type="ARBA" id="ARBA00048048"/>
    </source>
</evidence>
<evidence type="ECO:0000256" key="2">
    <source>
        <dbReference type="ARBA" id="ARBA00022679"/>
    </source>
</evidence>